<evidence type="ECO:0000313" key="1">
    <source>
        <dbReference type="EMBL" id="MBE6059277.1"/>
    </source>
</evidence>
<sequence length="161" mass="19155">MKQWSDRPKEVANNFNPAFCGEIVYYVLEEYYKERKDGLPFLLLFLVLPIVLHKETRRKIISSRGYMSVWLHQNQEVKVNFAQRANQLLDVTIETYLFLIAYKVIKLEDGKIFIETKLPKRKNELLHDETKDCIEKAKVIGRWFARNKDTATIYVMWGVRP</sequence>
<dbReference type="EMBL" id="SVCM01000042">
    <property type="protein sequence ID" value="MBE6059277.1"/>
    <property type="molecule type" value="Genomic_DNA"/>
</dbReference>
<dbReference type="AlphaFoldDB" id="A0A927ZI44"/>
<protein>
    <submittedName>
        <fullName evidence="1">Uncharacterized protein</fullName>
    </submittedName>
</protein>
<proteinExistence type="predicted"/>
<reference evidence="1" key="1">
    <citation type="submission" date="2019-04" db="EMBL/GenBank/DDBJ databases">
        <title>Evolution of Biomass-Degrading Anaerobic Consortia Revealed by Metagenomics.</title>
        <authorList>
            <person name="Peng X."/>
        </authorList>
    </citation>
    <scope>NUCLEOTIDE SEQUENCE</scope>
    <source>
        <strain evidence="1">SIG254</strain>
    </source>
</reference>
<name>A0A927ZI44_9CLOT</name>
<comment type="caution">
    <text evidence="1">The sequence shown here is derived from an EMBL/GenBank/DDBJ whole genome shotgun (WGS) entry which is preliminary data.</text>
</comment>
<accession>A0A927ZI44</accession>
<evidence type="ECO:0000313" key="2">
    <source>
        <dbReference type="Proteomes" id="UP000768462"/>
    </source>
</evidence>
<dbReference type="Pfam" id="PF20131">
    <property type="entry name" value="MC3"/>
    <property type="match status" value="1"/>
</dbReference>
<gene>
    <name evidence="1" type="ORF">E7215_03760</name>
</gene>
<dbReference type="InterPro" id="IPR045390">
    <property type="entry name" value="ABC-3C_MC3"/>
</dbReference>
<dbReference type="Proteomes" id="UP000768462">
    <property type="component" value="Unassembled WGS sequence"/>
</dbReference>
<organism evidence="1 2">
    <name type="scientific">Clostridium sulfidigenes</name>
    <dbReference type="NCBI Taxonomy" id="318464"/>
    <lineage>
        <taxon>Bacteria</taxon>
        <taxon>Bacillati</taxon>
        <taxon>Bacillota</taxon>
        <taxon>Clostridia</taxon>
        <taxon>Eubacteriales</taxon>
        <taxon>Clostridiaceae</taxon>
        <taxon>Clostridium</taxon>
    </lineage>
</organism>